<dbReference type="InterPro" id="IPR052570">
    <property type="entry name" value="FliJ"/>
</dbReference>
<keyword evidence="13" id="KW-0966">Cell projection</keyword>
<dbReference type="GO" id="GO:0006935">
    <property type="term" value="P:chemotaxis"/>
    <property type="evidence" value="ECO:0007669"/>
    <property type="project" value="UniProtKB-KW"/>
</dbReference>
<feature type="region of interest" description="Disordered" evidence="12">
    <location>
        <begin position="111"/>
        <end position="148"/>
    </location>
</feature>
<dbReference type="PATRIC" id="fig|106634.4.peg.1282"/>
<keyword evidence="13" id="KW-0282">Flagellum</keyword>
<dbReference type="Proteomes" id="UP000064201">
    <property type="component" value="Chromosome"/>
</dbReference>
<organism evidence="13 14">
    <name type="scientific">Thioalkalivibrio versutus</name>
    <dbReference type="NCBI Taxonomy" id="106634"/>
    <lineage>
        <taxon>Bacteria</taxon>
        <taxon>Pseudomonadati</taxon>
        <taxon>Pseudomonadota</taxon>
        <taxon>Gammaproteobacteria</taxon>
        <taxon>Chromatiales</taxon>
        <taxon>Ectothiorhodospiraceae</taxon>
        <taxon>Thioalkalivibrio</taxon>
    </lineage>
</organism>
<dbReference type="AlphaFoldDB" id="A0A0G3G7Y7"/>
<keyword evidence="7" id="KW-1005">Bacterial flagellum biogenesis</keyword>
<evidence type="ECO:0000313" key="13">
    <source>
        <dbReference type="EMBL" id="AKJ94986.1"/>
    </source>
</evidence>
<name>A0A0G3G7Y7_9GAMM</name>
<evidence type="ECO:0000256" key="3">
    <source>
        <dbReference type="ARBA" id="ARBA00020392"/>
    </source>
</evidence>
<keyword evidence="4" id="KW-0813">Transport</keyword>
<proteinExistence type="inferred from homology"/>
<keyword evidence="10" id="KW-1006">Bacterial flagellum protein export</keyword>
<evidence type="ECO:0000256" key="1">
    <source>
        <dbReference type="ARBA" id="ARBA00004413"/>
    </source>
</evidence>
<evidence type="ECO:0000256" key="11">
    <source>
        <dbReference type="SAM" id="Coils"/>
    </source>
</evidence>
<reference evidence="13 14" key="1">
    <citation type="submission" date="2015-04" db="EMBL/GenBank/DDBJ databases">
        <title>Complete Sequence for the Genome of the Thioalkalivibrio versutus D301.</title>
        <authorList>
            <person name="Mu T."/>
            <person name="Zhou J."/>
            <person name="Xu X."/>
        </authorList>
    </citation>
    <scope>NUCLEOTIDE SEQUENCE [LARGE SCALE GENOMIC DNA]</scope>
    <source>
        <strain evidence="13 14">D301</strain>
    </source>
</reference>
<feature type="compositionally biased region" description="Basic and acidic residues" evidence="12">
    <location>
        <begin position="137"/>
        <end position="148"/>
    </location>
</feature>
<dbReference type="GO" id="GO:0005886">
    <property type="term" value="C:plasma membrane"/>
    <property type="evidence" value="ECO:0007669"/>
    <property type="project" value="UniProtKB-SubCell"/>
</dbReference>
<keyword evidence="14" id="KW-1185">Reference proteome</keyword>
<evidence type="ECO:0000256" key="10">
    <source>
        <dbReference type="ARBA" id="ARBA00023225"/>
    </source>
</evidence>
<dbReference type="GO" id="GO:0071973">
    <property type="term" value="P:bacterial-type flagellum-dependent cell motility"/>
    <property type="evidence" value="ECO:0007669"/>
    <property type="project" value="InterPro"/>
</dbReference>
<evidence type="ECO:0000256" key="5">
    <source>
        <dbReference type="ARBA" id="ARBA00022475"/>
    </source>
</evidence>
<dbReference type="InterPro" id="IPR053716">
    <property type="entry name" value="Flag_assembly_chemotaxis_eff"/>
</dbReference>
<keyword evidence="11" id="KW-0175">Coiled coil</keyword>
<keyword evidence="8" id="KW-0653">Protein transport</keyword>
<dbReference type="GO" id="GO:0009288">
    <property type="term" value="C:bacterial-type flagellum"/>
    <property type="evidence" value="ECO:0007669"/>
    <property type="project" value="InterPro"/>
</dbReference>
<feature type="coiled-coil region" evidence="11">
    <location>
        <begin position="67"/>
        <end position="94"/>
    </location>
</feature>
<keyword evidence="9" id="KW-0472">Membrane</keyword>
<sequence>MNPKRLERLLRLRRIEESEATRQLGERLQQLDGIAGQRERLETYQREYLQATLPDDANALKWLAGMRDQLRSALEQQDLRIQAAESQVETARQEWLERHRNSLSLEKLLQRRKAETAQHGARRQQTEQDMWATRQAHAREEASRWQGS</sequence>
<evidence type="ECO:0000256" key="7">
    <source>
        <dbReference type="ARBA" id="ARBA00022795"/>
    </source>
</evidence>
<evidence type="ECO:0000256" key="9">
    <source>
        <dbReference type="ARBA" id="ARBA00023136"/>
    </source>
</evidence>
<evidence type="ECO:0000256" key="12">
    <source>
        <dbReference type="SAM" id="MobiDB-lite"/>
    </source>
</evidence>
<dbReference type="NCBIfam" id="TIGR02473">
    <property type="entry name" value="flagell_FliJ"/>
    <property type="match status" value="1"/>
</dbReference>
<dbReference type="OrthoDB" id="5787286at2"/>
<dbReference type="GO" id="GO:0044781">
    <property type="term" value="P:bacterial-type flagellum organization"/>
    <property type="evidence" value="ECO:0007669"/>
    <property type="project" value="UniProtKB-KW"/>
</dbReference>
<dbReference type="GO" id="GO:0015031">
    <property type="term" value="P:protein transport"/>
    <property type="evidence" value="ECO:0007669"/>
    <property type="project" value="UniProtKB-KW"/>
</dbReference>
<evidence type="ECO:0000256" key="2">
    <source>
        <dbReference type="ARBA" id="ARBA00010004"/>
    </source>
</evidence>
<dbReference type="Pfam" id="PF02050">
    <property type="entry name" value="FliJ"/>
    <property type="match status" value="1"/>
</dbReference>
<keyword evidence="13" id="KW-0969">Cilium</keyword>
<dbReference type="Gene3D" id="1.10.287.1700">
    <property type="match status" value="1"/>
</dbReference>
<dbReference type="KEGG" id="tvr:TVD_06270"/>
<keyword evidence="5" id="KW-1003">Cell membrane</keyword>
<keyword evidence="6" id="KW-0145">Chemotaxis</keyword>
<evidence type="ECO:0000256" key="4">
    <source>
        <dbReference type="ARBA" id="ARBA00022448"/>
    </source>
</evidence>
<dbReference type="InterPro" id="IPR012823">
    <property type="entry name" value="Flagell_FliJ"/>
</dbReference>
<evidence type="ECO:0000256" key="6">
    <source>
        <dbReference type="ARBA" id="ARBA00022500"/>
    </source>
</evidence>
<accession>A0A0G3G7Y7</accession>
<gene>
    <name evidence="13" type="ORF">TVD_06270</name>
</gene>
<dbReference type="STRING" id="106634.TVD_06270"/>
<dbReference type="EMBL" id="CP011367">
    <property type="protein sequence ID" value="AKJ94986.1"/>
    <property type="molecule type" value="Genomic_DNA"/>
</dbReference>
<evidence type="ECO:0000256" key="8">
    <source>
        <dbReference type="ARBA" id="ARBA00022927"/>
    </source>
</evidence>
<evidence type="ECO:0000313" key="14">
    <source>
        <dbReference type="Proteomes" id="UP000064201"/>
    </source>
</evidence>
<dbReference type="PANTHER" id="PTHR38786">
    <property type="entry name" value="FLAGELLAR FLIJ PROTEIN"/>
    <property type="match status" value="1"/>
</dbReference>
<dbReference type="PANTHER" id="PTHR38786:SF1">
    <property type="entry name" value="FLAGELLAR FLIJ PROTEIN"/>
    <property type="match status" value="1"/>
</dbReference>
<comment type="subcellular location">
    <subcellularLocation>
        <location evidence="1">Cell membrane</location>
        <topology evidence="1">Peripheral membrane protein</topology>
        <orientation evidence="1">Cytoplasmic side</orientation>
    </subcellularLocation>
</comment>
<dbReference type="RefSeq" id="WP_018169719.1">
    <property type="nucleotide sequence ID" value="NZ_CP011367.1"/>
</dbReference>
<comment type="similarity">
    <text evidence="2">Belongs to the FliJ family.</text>
</comment>
<protein>
    <recommendedName>
        <fullName evidence="3">Flagellar FliJ protein</fullName>
    </recommendedName>
</protein>